<feature type="transmembrane region" description="Helical" evidence="1">
    <location>
        <begin position="437"/>
        <end position="460"/>
    </location>
</feature>
<evidence type="ECO:0000256" key="1">
    <source>
        <dbReference type="SAM" id="Phobius"/>
    </source>
</evidence>
<comment type="caution">
    <text evidence="3">The sequence shown here is derived from an EMBL/GenBank/DDBJ whole genome shotgun (WGS) entry which is preliminary data.</text>
</comment>
<dbReference type="PANTHER" id="PTHR23028">
    <property type="entry name" value="ACETYLTRANSFERASE"/>
    <property type="match status" value="1"/>
</dbReference>
<organism evidence="3 4">
    <name type="scientific">Drechmeria coniospora</name>
    <name type="common">Nematophagous fungus</name>
    <name type="synonym">Meria coniospora</name>
    <dbReference type="NCBI Taxonomy" id="98403"/>
    <lineage>
        <taxon>Eukaryota</taxon>
        <taxon>Fungi</taxon>
        <taxon>Dikarya</taxon>
        <taxon>Ascomycota</taxon>
        <taxon>Pezizomycotina</taxon>
        <taxon>Sordariomycetes</taxon>
        <taxon>Hypocreomycetidae</taxon>
        <taxon>Hypocreales</taxon>
        <taxon>Ophiocordycipitaceae</taxon>
        <taxon>Drechmeria</taxon>
    </lineage>
</organism>
<proteinExistence type="predicted"/>
<feature type="transmembrane region" description="Helical" evidence="1">
    <location>
        <begin position="407"/>
        <end position="425"/>
    </location>
</feature>
<dbReference type="InterPro" id="IPR002656">
    <property type="entry name" value="Acyl_transf_3_dom"/>
</dbReference>
<feature type="transmembrane region" description="Helical" evidence="1">
    <location>
        <begin position="189"/>
        <end position="208"/>
    </location>
</feature>
<accession>A0A151GGZ8</accession>
<dbReference type="GO" id="GO:0016747">
    <property type="term" value="F:acyltransferase activity, transferring groups other than amino-acyl groups"/>
    <property type="evidence" value="ECO:0007669"/>
    <property type="project" value="InterPro"/>
</dbReference>
<feature type="transmembrane region" description="Helical" evidence="1">
    <location>
        <begin position="135"/>
        <end position="159"/>
    </location>
</feature>
<keyword evidence="1" id="KW-1133">Transmembrane helix</keyword>
<feature type="transmembrane region" description="Helical" evidence="1">
    <location>
        <begin position="267"/>
        <end position="287"/>
    </location>
</feature>
<gene>
    <name evidence="3" type="ORF">DCS_03378</name>
</gene>
<keyword evidence="3" id="KW-0808">Transferase</keyword>
<evidence type="ECO:0000313" key="4">
    <source>
        <dbReference type="Proteomes" id="UP000076580"/>
    </source>
</evidence>
<dbReference type="InterPro" id="IPR050879">
    <property type="entry name" value="Acyltransferase_3"/>
</dbReference>
<dbReference type="RefSeq" id="XP_040655730.1">
    <property type="nucleotide sequence ID" value="XM_040800697.1"/>
</dbReference>
<dbReference type="Proteomes" id="UP000076580">
    <property type="component" value="Chromosome 02"/>
</dbReference>
<dbReference type="InParanoid" id="A0A151GGZ8"/>
<name>A0A151GGZ8_DRECN</name>
<keyword evidence="4" id="KW-1185">Reference proteome</keyword>
<dbReference type="Pfam" id="PF01757">
    <property type="entry name" value="Acyl_transf_3"/>
    <property type="match status" value="1"/>
</dbReference>
<feature type="domain" description="Acyltransferase 3" evidence="2">
    <location>
        <begin position="91"/>
        <end position="492"/>
    </location>
</feature>
<dbReference type="AlphaFoldDB" id="A0A151GGZ8"/>
<dbReference type="PANTHER" id="PTHR23028:SF134">
    <property type="entry name" value="PUTATIVE (AFU_ORTHOLOGUE AFUA_4G08520)-RELATED"/>
    <property type="match status" value="1"/>
</dbReference>
<feature type="transmembrane region" description="Helical" evidence="1">
    <location>
        <begin position="472"/>
        <end position="494"/>
    </location>
</feature>
<dbReference type="EMBL" id="LAYC01000002">
    <property type="protein sequence ID" value="KYK56378.1"/>
    <property type="molecule type" value="Genomic_DNA"/>
</dbReference>
<dbReference type="GeneID" id="63716021"/>
<evidence type="ECO:0000313" key="3">
    <source>
        <dbReference type="EMBL" id="KYK56378.1"/>
    </source>
</evidence>
<keyword evidence="3" id="KW-0012">Acyltransferase</keyword>
<sequence length="521" mass="59481">MPDDLQLGLLDEQAVSVSDGESEDVPKPRDTASASPALSHFLSAVSLPGRHLKSVIWRPLLLPVVAFLLPSFLRPQHAGHQEGSRPRSATAYLDGIRGIASLFVFFNHYAMQAFITSEGWGRKNSMNHGHILKLPFLRLLYQGAPAVCLFFVISGYVLSYRLLSLIHRRAYSDFYPAVSSLVFRRGIRLFLPTMISTLAIVLLLRLGVYELTREFAYTKAYFRYYMEIHPDRLGSTFAQLGSWVGYMYEFVAFFTWRNGDGTPQYDLHLWAIPVEFRCSICLFVVIVGTARLRTVVRLVIVGAIALFVHRNSRWDLFLFLCGMVLAELDIIRGAHRHVSGTSSPTLCPQEQHLPPFRGRYKRILWSLSSLLGLYLLSQPDYQGEVTPGWKFLTSIIPAWWTEKQFRFWQPLGAIVFILAVGHSRGWQKFFNSAPMQYLGKISYAMYLMHGPVMHVIGYHWESMAYSITGIEGYWFNVGFFFGACFCIPTVIWAADIFWRAVDVPTVAFAKWFEKWCTVGDE</sequence>
<reference evidence="3 4" key="1">
    <citation type="journal article" date="2016" name="Sci. Rep.">
        <title>Insights into Adaptations to a Near-Obligate Nematode Endoparasitic Lifestyle from the Finished Genome of Drechmeria coniospora.</title>
        <authorList>
            <person name="Zhang L."/>
            <person name="Zhou Z."/>
            <person name="Guo Q."/>
            <person name="Fokkens L."/>
            <person name="Miskei M."/>
            <person name="Pocsi I."/>
            <person name="Zhang W."/>
            <person name="Chen M."/>
            <person name="Wang L."/>
            <person name="Sun Y."/>
            <person name="Donzelli B.G."/>
            <person name="Gibson D.M."/>
            <person name="Nelson D.R."/>
            <person name="Luo J.G."/>
            <person name="Rep M."/>
            <person name="Liu H."/>
            <person name="Yang S."/>
            <person name="Wang J."/>
            <person name="Krasnoff S.B."/>
            <person name="Xu Y."/>
            <person name="Molnar I."/>
            <person name="Lin M."/>
        </authorList>
    </citation>
    <scope>NUCLEOTIDE SEQUENCE [LARGE SCALE GENOMIC DNA]</scope>
    <source>
        <strain evidence="3 4">ARSEF 6962</strain>
    </source>
</reference>
<evidence type="ECO:0000259" key="2">
    <source>
        <dbReference type="Pfam" id="PF01757"/>
    </source>
</evidence>
<keyword evidence="1" id="KW-0472">Membrane</keyword>
<dbReference type="STRING" id="98403.A0A151GGZ8"/>
<keyword evidence="1" id="KW-0812">Transmembrane</keyword>
<protein>
    <submittedName>
        <fullName evidence="3">Acyltransferase</fullName>
    </submittedName>
</protein>